<dbReference type="PANTHER" id="PTHR42794:SF1">
    <property type="entry name" value="HEMIN IMPORT ATP-BINDING PROTEIN HMUV"/>
    <property type="match status" value="1"/>
</dbReference>
<evidence type="ECO:0000256" key="5">
    <source>
        <dbReference type="ARBA" id="ARBA00022967"/>
    </source>
</evidence>
<dbReference type="Proteomes" id="UP000218606">
    <property type="component" value="Chromosome"/>
</dbReference>
<evidence type="ECO:0000256" key="1">
    <source>
        <dbReference type="ARBA" id="ARBA00005417"/>
    </source>
</evidence>
<dbReference type="InterPro" id="IPR027417">
    <property type="entry name" value="P-loop_NTPase"/>
</dbReference>
<dbReference type="SMART" id="SM00382">
    <property type="entry name" value="AAA"/>
    <property type="match status" value="1"/>
</dbReference>
<dbReference type="PROSITE" id="PS50893">
    <property type="entry name" value="ABC_TRANSPORTER_2"/>
    <property type="match status" value="1"/>
</dbReference>
<dbReference type="CDD" id="cd03214">
    <property type="entry name" value="ABC_Iron-Siderophores_B12_Hemin"/>
    <property type="match status" value="1"/>
</dbReference>
<dbReference type="Pfam" id="PF00005">
    <property type="entry name" value="ABC_tran"/>
    <property type="match status" value="1"/>
</dbReference>
<evidence type="ECO:0000256" key="4">
    <source>
        <dbReference type="ARBA" id="ARBA00022840"/>
    </source>
</evidence>
<accession>A0AAN1LB44</accession>
<dbReference type="PANTHER" id="PTHR42794">
    <property type="entry name" value="HEMIN IMPORT ATP-BINDING PROTEIN HMUV"/>
    <property type="match status" value="1"/>
</dbReference>
<dbReference type="AlphaFoldDB" id="A0AAN1LB44"/>
<protein>
    <submittedName>
        <fullName evidence="8">ABC-type hemin transport system, ATPase component</fullName>
        <ecNumber evidence="8">3.6.3.34</ecNumber>
    </submittedName>
</protein>
<keyword evidence="3" id="KW-0547">Nucleotide-binding</keyword>
<keyword evidence="2" id="KW-0813">Transport</keyword>
<gene>
    <name evidence="8" type="ORF">PhaeoP13_02300</name>
</gene>
<dbReference type="GO" id="GO:0016887">
    <property type="term" value="F:ATP hydrolysis activity"/>
    <property type="evidence" value="ECO:0007669"/>
    <property type="project" value="InterPro"/>
</dbReference>
<dbReference type="Gene3D" id="3.40.50.300">
    <property type="entry name" value="P-loop containing nucleotide triphosphate hydrolases"/>
    <property type="match status" value="1"/>
</dbReference>
<comment type="similarity">
    <text evidence="1">Belongs to the ABC transporter superfamily.</text>
</comment>
<evidence type="ECO:0000256" key="2">
    <source>
        <dbReference type="ARBA" id="ARBA00022448"/>
    </source>
</evidence>
<sequence length="250" mass="27410">MIKIDSVSLEIGGKTLVEDVNLTCHPRTVTALVGPNGAGKSSLLSLIAGERNVEQGEIWLNGRSIAKLSIREFAQERAIFPQGSEIRFNYPVKEIVAMSRAFRDLPPEEDDAVISWAMDKTEIQHLAGRNAQTLSGGEKARATYSRVLAQETKVLLLDEPISALDLRHQERVLQSAREQSCAGATVIAVLHDLNLAAAYSDQVALMQNGRLVSTGAPWDVLTEDNISTVYQQDVCVLKHPVRECPVVLTR</sequence>
<dbReference type="SUPFAM" id="SSF52540">
    <property type="entry name" value="P-loop containing nucleoside triphosphate hydrolases"/>
    <property type="match status" value="1"/>
</dbReference>
<evidence type="ECO:0000313" key="8">
    <source>
        <dbReference type="EMBL" id="ATG44221.1"/>
    </source>
</evidence>
<dbReference type="InterPro" id="IPR003593">
    <property type="entry name" value="AAA+_ATPase"/>
</dbReference>
<evidence type="ECO:0000256" key="6">
    <source>
        <dbReference type="ARBA" id="ARBA00037066"/>
    </source>
</evidence>
<dbReference type="NCBIfam" id="NF010068">
    <property type="entry name" value="PRK13548.1"/>
    <property type="match status" value="1"/>
</dbReference>
<organism evidence="8 9">
    <name type="scientific">Phaeobacter piscinae</name>
    <dbReference type="NCBI Taxonomy" id="1580596"/>
    <lineage>
        <taxon>Bacteria</taxon>
        <taxon>Pseudomonadati</taxon>
        <taxon>Pseudomonadota</taxon>
        <taxon>Alphaproteobacteria</taxon>
        <taxon>Rhodobacterales</taxon>
        <taxon>Roseobacteraceae</taxon>
        <taxon>Phaeobacter</taxon>
    </lineage>
</organism>
<reference evidence="8 9" key="1">
    <citation type="journal article" date="2017" name="Front. Microbiol.">
        <title>Phaeobacter piscinae sp. nov., a species of the Roseobacter group and potential aquaculture probiont.</title>
        <authorList>
            <person name="Sonnenschein E.C."/>
            <person name="Phippen C.B.W."/>
            <person name="Nielsen K.F."/>
            <person name="Mateiu R.V."/>
            <person name="Melchiorsen J."/>
            <person name="Gram L."/>
            <person name="Overmann J."/>
            <person name="Freese H.M."/>
        </authorList>
    </citation>
    <scope>NUCLEOTIDE SEQUENCE [LARGE SCALE GENOMIC DNA]</scope>
    <source>
        <strain evidence="8 9">P13</strain>
    </source>
</reference>
<dbReference type="InterPro" id="IPR003439">
    <property type="entry name" value="ABC_transporter-like_ATP-bd"/>
</dbReference>
<keyword evidence="4" id="KW-0067">ATP-binding</keyword>
<keyword evidence="5" id="KW-1278">Translocase</keyword>
<dbReference type="EC" id="3.6.3.34" evidence="8"/>
<evidence type="ECO:0000313" key="9">
    <source>
        <dbReference type="Proteomes" id="UP000218606"/>
    </source>
</evidence>
<proteinExistence type="inferred from homology"/>
<dbReference type="FunFam" id="3.40.50.300:FF:000134">
    <property type="entry name" value="Iron-enterobactin ABC transporter ATP-binding protein"/>
    <property type="match status" value="1"/>
</dbReference>
<feature type="domain" description="ABC transporter" evidence="7">
    <location>
        <begin position="2"/>
        <end position="233"/>
    </location>
</feature>
<name>A0AAN1LB44_9RHOB</name>
<dbReference type="GO" id="GO:0005524">
    <property type="term" value="F:ATP binding"/>
    <property type="evidence" value="ECO:0007669"/>
    <property type="project" value="UniProtKB-KW"/>
</dbReference>
<dbReference type="RefSeq" id="WP_096871994.1">
    <property type="nucleotide sequence ID" value="NZ_CP010656.1"/>
</dbReference>
<dbReference type="EMBL" id="CP010767">
    <property type="protein sequence ID" value="ATG44221.1"/>
    <property type="molecule type" value="Genomic_DNA"/>
</dbReference>
<keyword evidence="8" id="KW-0378">Hydrolase</keyword>
<comment type="function">
    <text evidence="6">Part of the ABC transporter complex HmuTUV involved in hemin import. Responsible for energy coupling to the transport system.</text>
</comment>
<evidence type="ECO:0000256" key="3">
    <source>
        <dbReference type="ARBA" id="ARBA00022741"/>
    </source>
</evidence>
<evidence type="ECO:0000259" key="7">
    <source>
        <dbReference type="PROSITE" id="PS50893"/>
    </source>
</evidence>